<evidence type="ECO:0000259" key="1">
    <source>
        <dbReference type="Pfam" id="PF01738"/>
    </source>
</evidence>
<comment type="caution">
    <text evidence="2">The sequence shown here is derived from an EMBL/GenBank/DDBJ whole genome shotgun (WGS) entry which is preliminary data.</text>
</comment>
<protein>
    <submittedName>
        <fullName evidence="2">Dienelactone hydrolase family protein</fullName>
    </submittedName>
</protein>
<reference evidence="2 3" key="1">
    <citation type="submission" date="2019-06" db="EMBL/GenBank/DDBJ databases">
        <title>Sequencing the genomes of 1000 actinobacteria strains.</title>
        <authorList>
            <person name="Klenk H.-P."/>
        </authorList>
    </citation>
    <scope>NUCLEOTIDE SEQUENCE [LARGE SCALE GENOMIC DNA]</scope>
    <source>
        <strain evidence="2 3">DSM 41695</strain>
    </source>
</reference>
<feature type="domain" description="Dienelactone hydrolase" evidence="1">
    <location>
        <begin position="2"/>
        <end position="69"/>
    </location>
</feature>
<dbReference type="SUPFAM" id="SSF53474">
    <property type="entry name" value="alpha/beta-Hydrolases"/>
    <property type="match status" value="1"/>
</dbReference>
<proteinExistence type="predicted"/>
<dbReference type="GO" id="GO:0016787">
    <property type="term" value="F:hydrolase activity"/>
    <property type="evidence" value="ECO:0007669"/>
    <property type="project" value="UniProtKB-KW"/>
</dbReference>
<sequence length="71" mass="7925">MYFGHADRDHALPAEQIERLERALTEAGVRHRCEVYAGAGHGCTQSDTAAYDEAADERHWAALLGLLRRAF</sequence>
<dbReference type="Gene3D" id="3.40.50.1820">
    <property type="entry name" value="alpha/beta hydrolase"/>
    <property type="match status" value="1"/>
</dbReference>
<evidence type="ECO:0000313" key="3">
    <source>
        <dbReference type="Proteomes" id="UP000316603"/>
    </source>
</evidence>
<dbReference type="AlphaFoldDB" id="A0A561TR47"/>
<evidence type="ECO:0000313" key="2">
    <source>
        <dbReference type="EMBL" id="TWF89586.1"/>
    </source>
</evidence>
<gene>
    <name evidence="2" type="ORF">FHX78_116629</name>
</gene>
<dbReference type="Proteomes" id="UP000316603">
    <property type="component" value="Unassembled WGS sequence"/>
</dbReference>
<dbReference type="EMBL" id="VIWV01000001">
    <property type="protein sequence ID" value="TWF89586.1"/>
    <property type="molecule type" value="Genomic_DNA"/>
</dbReference>
<dbReference type="InterPro" id="IPR029058">
    <property type="entry name" value="AB_hydrolase_fold"/>
</dbReference>
<dbReference type="InterPro" id="IPR002925">
    <property type="entry name" value="Dienelactn_hydro"/>
</dbReference>
<accession>A0A561TR47</accession>
<dbReference type="Pfam" id="PF01738">
    <property type="entry name" value="DLH"/>
    <property type="match status" value="1"/>
</dbReference>
<name>A0A561TR47_9ACTN</name>
<keyword evidence="2" id="KW-0378">Hydrolase</keyword>
<keyword evidence="3" id="KW-1185">Reference proteome</keyword>
<organism evidence="2 3">
    <name type="scientific">Streptomyces capillispiralis</name>
    <dbReference type="NCBI Taxonomy" id="68182"/>
    <lineage>
        <taxon>Bacteria</taxon>
        <taxon>Bacillati</taxon>
        <taxon>Actinomycetota</taxon>
        <taxon>Actinomycetes</taxon>
        <taxon>Kitasatosporales</taxon>
        <taxon>Streptomycetaceae</taxon>
        <taxon>Streptomyces</taxon>
    </lineage>
</organism>